<dbReference type="Gene3D" id="3.40.190.290">
    <property type="match status" value="1"/>
</dbReference>
<dbReference type="SUPFAM" id="SSF53850">
    <property type="entry name" value="Periplasmic binding protein-like II"/>
    <property type="match status" value="1"/>
</dbReference>
<dbReference type="GO" id="GO:0003677">
    <property type="term" value="F:DNA binding"/>
    <property type="evidence" value="ECO:0007669"/>
    <property type="project" value="UniProtKB-KW"/>
</dbReference>
<dbReference type="FunFam" id="1.10.10.10:FF:000001">
    <property type="entry name" value="LysR family transcriptional regulator"/>
    <property type="match status" value="1"/>
</dbReference>
<protein>
    <submittedName>
        <fullName evidence="6">D-malate degradation protein R</fullName>
    </submittedName>
</protein>
<proteinExistence type="inferred from homology"/>
<dbReference type="InterPro" id="IPR036390">
    <property type="entry name" value="WH_DNA-bd_sf"/>
</dbReference>
<name>A0A0P1H5J7_9RHOB</name>
<feature type="domain" description="HTH lysR-type" evidence="5">
    <location>
        <begin position="1"/>
        <end position="59"/>
    </location>
</feature>
<evidence type="ECO:0000256" key="1">
    <source>
        <dbReference type="ARBA" id="ARBA00009437"/>
    </source>
</evidence>
<dbReference type="PANTHER" id="PTHR30537:SF5">
    <property type="entry name" value="HTH-TYPE TRANSCRIPTIONAL ACTIVATOR TTDR-RELATED"/>
    <property type="match status" value="1"/>
</dbReference>
<dbReference type="PROSITE" id="PS50931">
    <property type="entry name" value="HTH_LYSR"/>
    <property type="match status" value="1"/>
</dbReference>
<keyword evidence="3" id="KW-0238">DNA-binding</keyword>
<dbReference type="STRING" id="1396826.PHA8399_00136"/>
<dbReference type="InterPro" id="IPR058163">
    <property type="entry name" value="LysR-type_TF_proteobact-type"/>
</dbReference>
<organism evidence="6 7">
    <name type="scientific">Leisingera aquaemixtae</name>
    <dbReference type="NCBI Taxonomy" id="1396826"/>
    <lineage>
        <taxon>Bacteria</taxon>
        <taxon>Pseudomonadati</taxon>
        <taxon>Pseudomonadota</taxon>
        <taxon>Alphaproteobacteria</taxon>
        <taxon>Rhodobacterales</taxon>
        <taxon>Roseobacteraceae</taxon>
        <taxon>Leisingera</taxon>
    </lineage>
</organism>
<comment type="similarity">
    <text evidence="1">Belongs to the LysR transcriptional regulatory family.</text>
</comment>
<keyword evidence="4" id="KW-0804">Transcription</keyword>
<dbReference type="Pfam" id="PF00126">
    <property type="entry name" value="HTH_1"/>
    <property type="match status" value="1"/>
</dbReference>
<dbReference type="InterPro" id="IPR036388">
    <property type="entry name" value="WH-like_DNA-bd_sf"/>
</dbReference>
<gene>
    <name evidence="6" type="primary">dmlR_1</name>
    <name evidence="6" type="ORF">PHA8399_00136</name>
</gene>
<evidence type="ECO:0000256" key="4">
    <source>
        <dbReference type="ARBA" id="ARBA00023163"/>
    </source>
</evidence>
<dbReference type="Gene3D" id="3.40.190.10">
    <property type="entry name" value="Periplasmic binding protein-like II"/>
    <property type="match status" value="2"/>
</dbReference>
<reference evidence="6 7" key="1">
    <citation type="submission" date="2015-09" db="EMBL/GenBank/DDBJ databases">
        <authorList>
            <consortium name="Swine Surveillance"/>
        </authorList>
    </citation>
    <scope>NUCLEOTIDE SEQUENCE [LARGE SCALE GENOMIC DNA]</scope>
    <source>
        <strain evidence="6 7">CECT 8399</strain>
    </source>
</reference>
<evidence type="ECO:0000256" key="3">
    <source>
        <dbReference type="ARBA" id="ARBA00023125"/>
    </source>
</evidence>
<dbReference type="RefSeq" id="WP_058284292.1">
    <property type="nucleotide sequence ID" value="NZ_CYSR01000002.1"/>
</dbReference>
<keyword evidence="2" id="KW-0805">Transcription regulation</keyword>
<evidence type="ECO:0000313" key="6">
    <source>
        <dbReference type="EMBL" id="CUH98031.1"/>
    </source>
</evidence>
<dbReference type="Proteomes" id="UP000051326">
    <property type="component" value="Unassembled WGS sequence"/>
</dbReference>
<dbReference type="InterPro" id="IPR005119">
    <property type="entry name" value="LysR_subst-bd"/>
</dbReference>
<dbReference type="AlphaFoldDB" id="A0A0P1H5J7"/>
<dbReference type="EMBL" id="CYSR01000002">
    <property type="protein sequence ID" value="CUH98031.1"/>
    <property type="molecule type" value="Genomic_DNA"/>
</dbReference>
<dbReference type="SUPFAM" id="SSF46785">
    <property type="entry name" value="Winged helix' DNA-binding domain"/>
    <property type="match status" value="1"/>
</dbReference>
<dbReference type="GO" id="GO:0003700">
    <property type="term" value="F:DNA-binding transcription factor activity"/>
    <property type="evidence" value="ECO:0007669"/>
    <property type="project" value="InterPro"/>
</dbReference>
<sequence>MSTLQTIETFAEVASQLSFAKAARRLGLPPSTVTSRVRALEDSLGVRLLERTTRRVALTPEGSVFLERCRAGLAEIEAARTLVSATGSAEGTVRMSVPSAFPKARLAGLCRRFLDLHPRVSLDVTVSDEPADFLRDAVDVALRGNRPGGSGVIARLLSRTPVVLAAPPGRAGDHSLPVLGPLARHLSSAPQPGRVYCHSLELAHELVLAGLARACLPEPLCTASAARGDLELGTLPEGVPESLALHLVYQDRRHLPQRVRLLIDFLTGELAA</sequence>
<dbReference type="Pfam" id="PF03466">
    <property type="entry name" value="LysR_substrate"/>
    <property type="match status" value="1"/>
</dbReference>
<dbReference type="Gene3D" id="1.10.10.10">
    <property type="entry name" value="Winged helix-like DNA-binding domain superfamily/Winged helix DNA-binding domain"/>
    <property type="match status" value="1"/>
</dbReference>
<accession>A0A0P1H5J7</accession>
<evidence type="ECO:0000259" key="5">
    <source>
        <dbReference type="PROSITE" id="PS50931"/>
    </source>
</evidence>
<dbReference type="InterPro" id="IPR000847">
    <property type="entry name" value="LysR_HTH_N"/>
</dbReference>
<dbReference type="PANTHER" id="PTHR30537">
    <property type="entry name" value="HTH-TYPE TRANSCRIPTIONAL REGULATOR"/>
    <property type="match status" value="1"/>
</dbReference>
<evidence type="ECO:0000313" key="7">
    <source>
        <dbReference type="Proteomes" id="UP000051326"/>
    </source>
</evidence>
<evidence type="ECO:0000256" key="2">
    <source>
        <dbReference type="ARBA" id="ARBA00023015"/>
    </source>
</evidence>